<dbReference type="EMBL" id="BOOH01000016">
    <property type="protein sequence ID" value="GIH75446.1"/>
    <property type="molecule type" value="Genomic_DNA"/>
</dbReference>
<accession>A0A8J3RFR7</accession>
<protein>
    <submittedName>
        <fullName evidence="2">Uncharacterized protein</fullName>
    </submittedName>
</protein>
<evidence type="ECO:0000313" key="2">
    <source>
        <dbReference type="EMBL" id="GIH75446.1"/>
    </source>
</evidence>
<keyword evidence="3" id="KW-1185">Reference proteome</keyword>
<reference evidence="2 3" key="1">
    <citation type="submission" date="2021-01" db="EMBL/GenBank/DDBJ databases">
        <title>Whole genome shotgun sequence of Planobispora longispora NBRC 13918.</title>
        <authorList>
            <person name="Komaki H."/>
            <person name="Tamura T."/>
        </authorList>
    </citation>
    <scope>NUCLEOTIDE SEQUENCE [LARGE SCALE GENOMIC DNA]</scope>
    <source>
        <strain evidence="2 3">NBRC 13918</strain>
    </source>
</reference>
<proteinExistence type="predicted"/>
<evidence type="ECO:0000313" key="3">
    <source>
        <dbReference type="Proteomes" id="UP000616724"/>
    </source>
</evidence>
<sequence length="57" mass="6091">MRGNPTAEDLEALEAAIAILIARGPAAPAAPDTGRPRLLRRPPAVSRTPWRMSTWSG</sequence>
<evidence type="ECO:0000256" key="1">
    <source>
        <dbReference type="SAM" id="MobiDB-lite"/>
    </source>
</evidence>
<gene>
    <name evidence="2" type="ORF">Plo01_18750</name>
</gene>
<feature type="region of interest" description="Disordered" evidence="1">
    <location>
        <begin position="26"/>
        <end position="57"/>
    </location>
</feature>
<name>A0A8J3RFR7_9ACTN</name>
<dbReference type="AlphaFoldDB" id="A0A8J3RFR7"/>
<organism evidence="2 3">
    <name type="scientific">Planobispora longispora</name>
    <dbReference type="NCBI Taxonomy" id="28887"/>
    <lineage>
        <taxon>Bacteria</taxon>
        <taxon>Bacillati</taxon>
        <taxon>Actinomycetota</taxon>
        <taxon>Actinomycetes</taxon>
        <taxon>Streptosporangiales</taxon>
        <taxon>Streptosporangiaceae</taxon>
        <taxon>Planobispora</taxon>
    </lineage>
</organism>
<comment type="caution">
    <text evidence="2">The sequence shown here is derived from an EMBL/GenBank/DDBJ whole genome shotgun (WGS) entry which is preliminary data.</text>
</comment>
<dbReference type="Proteomes" id="UP000616724">
    <property type="component" value="Unassembled WGS sequence"/>
</dbReference>